<dbReference type="InterPro" id="IPR052025">
    <property type="entry name" value="Xyloglucanase_GH74"/>
</dbReference>
<evidence type="ECO:0000256" key="1">
    <source>
        <dbReference type="SAM" id="Phobius"/>
    </source>
</evidence>
<feature type="domain" description="DUF11" evidence="2">
    <location>
        <begin position="963"/>
        <end position="1078"/>
    </location>
</feature>
<gene>
    <name evidence="3" type="ORF">Tel_00910</name>
</gene>
<dbReference type="NCBIfam" id="NF041770">
    <property type="entry name" value="CFI_box_CTERM"/>
    <property type="match status" value="1"/>
</dbReference>
<dbReference type="STRING" id="1748243.Tel_00910"/>
<dbReference type="InterPro" id="IPR015943">
    <property type="entry name" value="WD40/YVTN_repeat-like_dom_sf"/>
</dbReference>
<dbReference type="EMBL" id="CP013099">
    <property type="protein sequence ID" value="ALP51811.1"/>
    <property type="molecule type" value="Genomic_DNA"/>
</dbReference>
<evidence type="ECO:0000259" key="2">
    <source>
        <dbReference type="Pfam" id="PF01345"/>
    </source>
</evidence>
<accession>A0A0S2T9K9</accession>
<dbReference type="PANTHER" id="PTHR43739">
    <property type="entry name" value="XYLOGLUCANASE (EUROFUNG)"/>
    <property type="match status" value="1"/>
</dbReference>
<dbReference type="PANTHER" id="PTHR43739:SF5">
    <property type="entry name" value="EXO-ALPHA-SIALIDASE"/>
    <property type="match status" value="1"/>
</dbReference>
<dbReference type="SUPFAM" id="SSF110296">
    <property type="entry name" value="Oligoxyloglucan reducing end-specific cellobiohydrolase"/>
    <property type="match status" value="2"/>
</dbReference>
<name>A0A0S2T9K9_9GAMM</name>
<keyword evidence="1" id="KW-0472">Membrane</keyword>
<keyword evidence="1" id="KW-1133">Transmembrane helix</keyword>
<dbReference type="Gene3D" id="2.130.10.10">
    <property type="entry name" value="YVTN repeat-like/Quinoprotein amine dehydrogenase"/>
    <property type="match status" value="5"/>
</dbReference>
<dbReference type="Proteomes" id="UP000055136">
    <property type="component" value="Chromosome"/>
</dbReference>
<dbReference type="AlphaFoldDB" id="A0A0S2T9K9"/>
<dbReference type="InterPro" id="IPR049886">
    <property type="entry name" value="CFI_box_CTERM_dom"/>
</dbReference>
<protein>
    <recommendedName>
        <fullName evidence="2">DUF11 domain-containing protein</fullName>
    </recommendedName>
</protein>
<dbReference type="NCBIfam" id="TIGR01451">
    <property type="entry name" value="B_ant_repeat"/>
    <property type="match status" value="1"/>
</dbReference>
<dbReference type="Pfam" id="PF01345">
    <property type="entry name" value="DUF11"/>
    <property type="match status" value="1"/>
</dbReference>
<keyword evidence="1" id="KW-0812">Transmembrane</keyword>
<dbReference type="InterPro" id="IPR047589">
    <property type="entry name" value="DUF11_rpt"/>
</dbReference>
<evidence type="ECO:0000313" key="4">
    <source>
        <dbReference type="Proteomes" id="UP000055136"/>
    </source>
</evidence>
<dbReference type="InterPro" id="IPR001434">
    <property type="entry name" value="OmcB-like_DUF11"/>
</dbReference>
<reference evidence="3" key="1">
    <citation type="submission" date="2015-10" db="EMBL/GenBank/DDBJ databases">
        <title>Description of Candidatus Tenderia electrophaga gen. nov, sp. nov., an Uncultivated Electroautotroph from a Biocathode Enrichment.</title>
        <authorList>
            <person name="Eddie B.J."/>
            <person name="Malanoski A.P."/>
            <person name="Wang Z."/>
            <person name="Hall R.J."/>
            <person name="Oh S.D."/>
            <person name="Heiner C."/>
            <person name="Lin B."/>
            <person name="Strycharz-Glaven S.M."/>
        </authorList>
    </citation>
    <scope>NUCLEOTIDE SEQUENCE [LARGE SCALE GENOMIC DNA]</scope>
    <source>
        <strain evidence="3">NRL1</strain>
    </source>
</reference>
<dbReference type="Gene3D" id="2.60.40.10">
    <property type="entry name" value="Immunoglobulins"/>
    <property type="match status" value="1"/>
</dbReference>
<evidence type="ECO:0000313" key="3">
    <source>
        <dbReference type="EMBL" id="ALP51811.1"/>
    </source>
</evidence>
<dbReference type="KEGG" id="tee:Tel_00910"/>
<feature type="transmembrane region" description="Helical" evidence="1">
    <location>
        <begin position="1161"/>
        <end position="1180"/>
    </location>
</feature>
<dbReference type="GO" id="GO:0010411">
    <property type="term" value="P:xyloglucan metabolic process"/>
    <property type="evidence" value="ECO:0007669"/>
    <property type="project" value="TreeGrafter"/>
</dbReference>
<keyword evidence="4" id="KW-1185">Reference proteome</keyword>
<proteinExistence type="predicted"/>
<dbReference type="InterPro" id="IPR013783">
    <property type="entry name" value="Ig-like_fold"/>
</dbReference>
<sequence length="1193" mass="128530">MLSGSAAVAAQVYDITDLGANFQPLGLNESGLISGVDSSAATPTAVLYRDGILIPLQNQSYALAANENQLVVGYQDNSPDNTALLWSDTQLASELSPFSSLLEARDISSFDEVIGVRQITDGFERGFSYDIYSGTLTTLGTLGGGNAHANAINDRGHITGASADVDDNMLAFRYDTETLINLDTFDGYRQSEGLDINENHDVVGLAYNRNVLFGGRRAFYAPVNSGIFNLGALNHDVDSIARGINNDGFIVGQSVRFNGDKRAFSFDTSANDTLLIITDPQGTGTVYTGSSNGNGVARSFNSGEDWLNVNLGLVNRTINGLSIDPDTSARIYAATNGGIFVSNNSGSNWFSLHQDLSGFTTYALHVDNAVREDEDEERRMYAGTARGIFYSHDNGDTWDLAPETSNFGSFVFASDPDPDNELVYAATSSGLYRSINGGASWSQANGQDETRLFTRFLTMVLLDENEPGVLYVGTRGGGIYKATQITQDIQFEPINDGLLNVVINDLIIDTDSNPSILYTATNDGFYRRSTDLVSDWEKLRDGATFSSALADEGGATKTLYITTPGSIFRSENGGASWASVTPGISSSDVYTFQVIRDLVTPTQSRIFAGTANGIYSTRANDAVADALWSIADSGTSGFKITSIAVDGDNYDPPRLWAGSTDQGLYVSVDDGQNWIRSNTGLDNYNIQALAVDTTTFPPIVYAATLGGVYVSTDAGSNWAALNNGLTNLSVYSLALDIAATPKILYAGTADGVYRSSDQGRNWVPVSIGLPDDVDIVDLAINPNNDDQIIAASASEGLYRSLDQGLSWTSLNTNSTVSDNDIFDIAQHPGTPGTFLVAAKNGVHRISDAFGAWSWAAINSGIDGLSVYSVAYNPDASTELFAGVDTDGVYKSTDDGASWSLMSNGLESLTNKMVALDTQVERPEWQLQDATAIDNMGRIVGTGLLNGTSHGYLLTPVLGTASADVALTMTSTPETLKANIPMTFEITITNNGPDAANDVQFTDWLPPNVLYRHSAASQGVCSAATSAEPPLLRCNIGVMDVGDSVNVSISLEPQQTELQIRNIARVKANEHDPDFSNNTVGENRTITIDECFIATAAYGSFLHPYVTELRAFRDDYLLSNRLGRWFVDFYYEHSPPIAARIAEDETLRWLARLVLAPLVYTVMYPGWAFTGVLLLLTGYGYRRRHVKQWKAYAP</sequence>
<organism evidence="3 4">
    <name type="scientific">Candidatus Tenderia electrophaga</name>
    <dbReference type="NCBI Taxonomy" id="1748243"/>
    <lineage>
        <taxon>Bacteria</taxon>
        <taxon>Pseudomonadati</taxon>
        <taxon>Pseudomonadota</taxon>
        <taxon>Gammaproteobacteria</taxon>
        <taxon>Candidatus Tenderiales</taxon>
        <taxon>Candidatus Tenderiaceae</taxon>
        <taxon>Candidatus Tenderia</taxon>
    </lineage>
</organism>